<evidence type="ECO:0000256" key="1">
    <source>
        <dbReference type="ARBA" id="ARBA00022438"/>
    </source>
</evidence>
<name>A0ABS6SEM7_9SPHN</name>
<evidence type="ECO:0000313" key="10">
    <source>
        <dbReference type="Proteomes" id="UP000722336"/>
    </source>
</evidence>
<evidence type="ECO:0000256" key="6">
    <source>
        <dbReference type="ARBA" id="ARBA00022833"/>
    </source>
</evidence>
<accession>A0ABS6SEM7</accession>
<evidence type="ECO:0000313" key="9">
    <source>
        <dbReference type="EMBL" id="MBV7256850.1"/>
    </source>
</evidence>
<feature type="signal peptide" evidence="7">
    <location>
        <begin position="1"/>
        <end position="18"/>
    </location>
</feature>
<evidence type="ECO:0000256" key="2">
    <source>
        <dbReference type="ARBA" id="ARBA00022670"/>
    </source>
</evidence>
<evidence type="ECO:0000256" key="5">
    <source>
        <dbReference type="ARBA" id="ARBA00022801"/>
    </source>
</evidence>
<proteinExistence type="predicted"/>
<keyword evidence="4 7" id="KW-0732">Signal</keyword>
<organism evidence="9 10">
    <name type="scientific">Pacificimonas pallii</name>
    <dbReference type="NCBI Taxonomy" id="2827236"/>
    <lineage>
        <taxon>Bacteria</taxon>
        <taxon>Pseudomonadati</taxon>
        <taxon>Pseudomonadota</taxon>
        <taxon>Alphaproteobacteria</taxon>
        <taxon>Sphingomonadales</taxon>
        <taxon>Sphingosinicellaceae</taxon>
        <taxon>Pacificimonas</taxon>
    </lineage>
</organism>
<dbReference type="InterPro" id="IPR045175">
    <property type="entry name" value="M28_fam"/>
</dbReference>
<evidence type="ECO:0000256" key="7">
    <source>
        <dbReference type="SAM" id="SignalP"/>
    </source>
</evidence>
<dbReference type="PANTHER" id="PTHR12147:SF56">
    <property type="entry name" value="AMINOPEPTIDASE YDR415C-RELATED"/>
    <property type="match status" value="1"/>
</dbReference>
<keyword evidence="2" id="KW-0645">Protease</keyword>
<feature type="chain" id="PRO_5047094878" evidence="7">
    <location>
        <begin position="19"/>
        <end position="558"/>
    </location>
</feature>
<evidence type="ECO:0000256" key="4">
    <source>
        <dbReference type="ARBA" id="ARBA00022729"/>
    </source>
</evidence>
<keyword evidence="1" id="KW-0031">Aminopeptidase</keyword>
<dbReference type="Pfam" id="PF04389">
    <property type="entry name" value="Peptidase_M28"/>
    <property type="match status" value="1"/>
</dbReference>
<comment type="caution">
    <text evidence="9">The sequence shown here is derived from an EMBL/GenBank/DDBJ whole genome shotgun (WGS) entry which is preliminary data.</text>
</comment>
<dbReference type="Proteomes" id="UP000722336">
    <property type="component" value="Unassembled WGS sequence"/>
</dbReference>
<gene>
    <name evidence="9" type="ORF">KCG44_08625</name>
</gene>
<sequence length="558" mass="60134">MMTRVPPPLFLISAFALAACASEAGGETTLVGKSPQLSAENLKRDTQVLSSDVFGGRAPMTDGEQKTIAYISEAFAAAGLQPGNGDAWFQEVPLVEVGVDESAADISFVNDGKPLFIGKYGIEQVIWTKRIEPEVNMADAELVFVGYGVNAPEKAWNDYEGIDMAGKVAVILVNDPDWETEGLDGEFGGRAMTYYGRWTYKYEEAARQGAAGALIIHDTEPAAYGWSTVESSWSGPQIEMDRPDNGAGRVAVEGWMHGDLAAKLFSAADLDMAALVARAKSRDFAAVPMGVTASATLTNTIRRQQSNNVIGILPGSKRPDEYVLYTAHWDHLGRCAPGEADEICNGAFDNATGTAGLIELARAHAEAGPADRSLVFLAVTAEESGLLGSAYYAEQPVYPLAQTVGGLNMDGLNILGRTNDVVVIGAGKSELEDILTAEAEAQGRRMELESSPEKGYFYRSDHFSLAKKGVPMLYAEGGVDIVGKGGEFGEAAADDYITNRYHLPGDEYDPDWVWDGAVQDLELNYRIGRALANSQDWPNWREGDEFRAVRDQSRAGLQ</sequence>
<evidence type="ECO:0000256" key="3">
    <source>
        <dbReference type="ARBA" id="ARBA00022723"/>
    </source>
</evidence>
<dbReference type="PANTHER" id="PTHR12147">
    <property type="entry name" value="METALLOPEPTIDASE M28 FAMILY MEMBER"/>
    <property type="match status" value="1"/>
</dbReference>
<dbReference type="CDD" id="cd05660">
    <property type="entry name" value="M28_like_PA"/>
    <property type="match status" value="1"/>
</dbReference>
<keyword evidence="5" id="KW-0378">Hydrolase</keyword>
<dbReference type="PROSITE" id="PS51257">
    <property type="entry name" value="PROKAR_LIPOPROTEIN"/>
    <property type="match status" value="1"/>
</dbReference>
<keyword evidence="6" id="KW-0862">Zinc</keyword>
<reference evidence="9 10" key="1">
    <citation type="submission" date="2021-04" db="EMBL/GenBank/DDBJ databases">
        <authorList>
            <person name="Pira H."/>
            <person name="Risdian C."/>
            <person name="Wink J."/>
        </authorList>
    </citation>
    <scope>NUCLEOTIDE SEQUENCE [LARGE SCALE GENOMIC DNA]</scope>
    <source>
        <strain evidence="9 10">WHA3</strain>
    </source>
</reference>
<protein>
    <submittedName>
        <fullName evidence="9">M28 family peptidase</fullName>
    </submittedName>
</protein>
<dbReference type="EMBL" id="JAGSPA010000002">
    <property type="protein sequence ID" value="MBV7256850.1"/>
    <property type="molecule type" value="Genomic_DNA"/>
</dbReference>
<feature type="domain" description="Peptidase M28" evidence="8">
    <location>
        <begin position="308"/>
        <end position="518"/>
    </location>
</feature>
<dbReference type="InterPro" id="IPR007484">
    <property type="entry name" value="Peptidase_M28"/>
</dbReference>
<keyword evidence="3" id="KW-0479">Metal-binding</keyword>
<keyword evidence="10" id="KW-1185">Reference proteome</keyword>
<evidence type="ECO:0000259" key="8">
    <source>
        <dbReference type="Pfam" id="PF04389"/>
    </source>
</evidence>
<dbReference type="CDD" id="cd04821">
    <property type="entry name" value="PA_M28_1_2"/>
    <property type="match status" value="1"/>
</dbReference>